<evidence type="ECO:0000256" key="1">
    <source>
        <dbReference type="ARBA" id="ARBA00022441"/>
    </source>
</evidence>
<dbReference type="InterPro" id="IPR006652">
    <property type="entry name" value="Kelch_1"/>
</dbReference>
<evidence type="ECO:0000313" key="2">
    <source>
        <dbReference type="EMBL" id="JAP60453.1"/>
    </source>
</evidence>
<gene>
    <name evidence="2" type="ORF">TR117397</name>
</gene>
<proteinExistence type="predicted"/>
<name>A0A0V0J496_SCHSO</name>
<accession>A0A0V0J496</accession>
<keyword evidence="1" id="KW-0880">Kelch repeat</keyword>
<dbReference type="Gene3D" id="2.120.10.80">
    <property type="entry name" value="Kelch-type beta propeller"/>
    <property type="match status" value="1"/>
</dbReference>
<dbReference type="SUPFAM" id="SSF117281">
    <property type="entry name" value="Kelch motif"/>
    <property type="match status" value="1"/>
</dbReference>
<protein>
    <recommendedName>
        <fullName evidence="3">Kelch-like protein 12</fullName>
    </recommendedName>
</protein>
<reference evidence="2" key="1">
    <citation type="submission" date="2016-01" db="EMBL/GenBank/DDBJ databases">
        <title>Reference transcriptome for the parasite Schistocephalus solidus: insights into the molecular evolution of parasitism.</title>
        <authorList>
            <person name="Hebert F.O."/>
            <person name="Grambauer S."/>
            <person name="Barber I."/>
            <person name="Landry C.R."/>
            <person name="Aubin-Horth N."/>
        </authorList>
    </citation>
    <scope>NUCLEOTIDE SEQUENCE</scope>
</reference>
<dbReference type="EMBL" id="GEEE01002772">
    <property type="protein sequence ID" value="JAP60453.1"/>
    <property type="molecule type" value="Transcribed_RNA"/>
</dbReference>
<evidence type="ECO:0008006" key="3">
    <source>
        <dbReference type="Google" id="ProtNLM"/>
    </source>
</evidence>
<feature type="non-terminal residue" evidence="2">
    <location>
        <position position="125"/>
    </location>
</feature>
<dbReference type="AlphaFoldDB" id="A0A0V0J496"/>
<sequence>MALTGHNNIILFGWALDNSAYRLERYDPDAVNSEDLGPLHERLFATFVGIGDTLYIIGGRLGDEQGNETDRIDKFNIRTRRMTPATPLAYPRCMTACCNVAVRSSGDRVQIENGIIICGGENNHG</sequence>
<dbReference type="Pfam" id="PF01344">
    <property type="entry name" value="Kelch_1"/>
    <property type="match status" value="1"/>
</dbReference>
<dbReference type="InterPro" id="IPR015915">
    <property type="entry name" value="Kelch-typ_b-propeller"/>
</dbReference>
<organism evidence="2">
    <name type="scientific">Schistocephalus solidus</name>
    <name type="common">Tapeworm</name>
    <dbReference type="NCBI Taxonomy" id="70667"/>
    <lineage>
        <taxon>Eukaryota</taxon>
        <taxon>Metazoa</taxon>
        <taxon>Spiralia</taxon>
        <taxon>Lophotrochozoa</taxon>
        <taxon>Platyhelminthes</taxon>
        <taxon>Cestoda</taxon>
        <taxon>Eucestoda</taxon>
        <taxon>Diphyllobothriidea</taxon>
        <taxon>Diphyllobothriidae</taxon>
        <taxon>Schistocephalus</taxon>
    </lineage>
</organism>